<gene>
    <name evidence="2" type="ORF">FHR34_003632</name>
</gene>
<feature type="domain" description="N-acetyltransferase" evidence="1">
    <location>
        <begin position="16"/>
        <end position="175"/>
    </location>
</feature>
<keyword evidence="2" id="KW-0808">Transferase</keyword>
<evidence type="ECO:0000259" key="1">
    <source>
        <dbReference type="PROSITE" id="PS51186"/>
    </source>
</evidence>
<accession>A0A7W7R3G7</accession>
<dbReference type="InterPro" id="IPR000182">
    <property type="entry name" value="GNAT_dom"/>
</dbReference>
<dbReference type="Gene3D" id="3.40.630.30">
    <property type="match status" value="1"/>
</dbReference>
<protein>
    <submittedName>
        <fullName evidence="2">RimJ/RimL family protein N-acetyltransferase</fullName>
    </submittedName>
</protein>
<dbReference type="PANTHER" id="PTHR43792:SF1">
    <property type="entry name" value="N-ACETYLTRANSFERASE DOMAIN-CONTAINING PROTEIN"/>
    <property type="match status" value="1"/>
</dbReference>
<dbReference type="SUPFAM" id="SSF55729">
    <property type="entry name" value="Acyl-CoA N-acyltransferases (Nat)"/>
    <property type="match status" value="1"/>
</dbReference>
<organism evidence="2 3">
    <name type="scientific">Kitasatospora kifunensis</name>
    <name type="common">Streptomyces kifunensis</name>
    <dbReference type="NCBI Taxonomy" id="58351"/>
    <lineage>
        <taxon>Bacteria</taxon>
        <taxon>Bacillati</taxon>
        <taxon>Actinomycetota</taxon>
        <taxon>Actinomycetes</taxon>
        <taxon>Kitasatosporales</taxon>
        <taxon>Streptomycetaceae</taxon>
        <taxon>Kitasatospora</taxon>
    </lineage>
</organism>
<dbReference type="EMBL" id="JACHJV010000001">
    <property type="protein sequence ID" value="MBB4924639.1"/>
    <property type="molecule type" value="Genomic_DNA"/>
</dbReference>
<dbReference type="AlphaFoldDB" id="A0A7W7R3G7"/>
<reference evidence="2 3" key="1">
    <citation type="submission" date="2020-08" db="EMBL/GenBank/DDBJ databases">
        <title>Sequencing the genomes of 1000 actinobacteria strains.</title>
        <authorList>
            <person name="Klenk H.-P."/>
        </authorList>
    </citation>
    <scope>NUCLEOTIDE SEQUENCE [LARGE SCALE GENOMIC DNA]</scope>
    <source>
        <strain evidence="2 3">DSM 41654</strain>
    </source>
</reference>
<comment type="caution">
    <text evidence="2">The sequence shown here is derived from an EMBL/GenBank/DDBJ whole genome shotgun (WGS) entry which is preliminary data.</text>
</comment>
<evidence type="ECO:0000313" key="2">
    <source>
        <dbReference type="EMBL" id="MBB4924639.1"/>
    </source>
</evidence>
<dbReference type="InterPro" id="IPR051531">
    <property type="entry name" value="N-acetyltransferase"/>
</dbReference>
<dbReference type="Proteomes" id="UP000540506">
    <property type="component" value="Unassembled WGS sequence"/>
</dbReference>
<dbReference type="PROSITE" id="PS51186">
    <property type="entry name" value="GNAT"/>
    <property type="match status" value="1"/>
</dbReference>
<dbReference type="RefSeq" id="WP_184936562.1">
    <property type="nucleotide sequence ID" value="NZ_JACHJV010000001.1"/>
</dbReference>
<dbReference type="PANTHER" id="PTHR43792">
    <property type="entry name" value="GNAT FAMILY, PUTATIVE (AFU_ORTHOLOGUE AFUA_3G00765)-RELATED-RELATED"/>
    <property type="match status" value="1"/>
</dbReference>
<dbReference type="Pfam" id="PF13302">
    <property type="entry name" value="Acetyltransf_3"/>
    <property type="match status" value="1"/>
</dbReference>
<keyword evidence="3" id="KW-1185">Reference proteome</keyword>
<proteinExistence type="predicted"/>
<name>A0A7W7R3G7_KITKI</name>
<evidence type="ECO:0000313" key="3">
    <source>
        <dbReference type="Proteomes" id="UP000540506"/>
    </source>
</evidence>
<sequence length="183" mass="20501">MSENPPAPTAIATERLDLRAVHLDDLDALHEINRDPAVWRHQPAGRHAELAQTRDWIERAAARWPEGLSYWTARLRGTQTVVGVGGVQAQGRGHWNLYYRLAPAHWGRGYATELSRAAIAAAHRQQPELPVFAWIHGHNAGSRAVAGRLGLIDHGLRLDPFLRELLHLYADRPLPEERADVPI</sequence>
<dbReference type="InterPro" id="IPR016181">
    <property type="entry name" value="Acyl_CoA_acyltransferase"/>
</dbReference>
<dbReference type="GO" id="GO:0016747">
    <property type="term" value="F:acyltransferase activity, transferring groups other than amino-acyl groups"/>
    <property type="evidence" value="ECO:0007669"/>
    <property type="project" value="InterPro"/>
</dbReference>